<keyword evidence="2" id="KW-0732">Signal</keyword>
<reference evidence="3" key="1">
    <citation type="submission" date="2015-11" db="EMBL/GenBank/DDBJ databases">
        <title>Molecular characterization of pSinB plasmid of arsenite oxidizing, metalotolerant Sinorhizobium sp. M14 - insight into the heavy metal resistome of sinorhizobial extrachromosomal replicons.</title>
        <authorList>
            <person name="Romaniuk K."/>
            <person name="Decewicz P."/>
            <person name="Mielnicki S."/>
            <person name="Sklodowska A."/>
            <person name="Dziewit L."/>
            <person name="Drewniak L."/>
        </authorList>
    </citation>
    <scope>NUCLEOTIDE SEQUENCE</scope>
    <source>
        <strain evidence="3">M14</strain>
        <plasmid evidence="3">pSinB</plasmid>
    </source>
</reference>
<evidence type="ECO:0000313" key="3">
    <source>
        <dbReference type="EMBL" id="AMP34915.1"/>
    </source>
</evidence>
<dbReference type="InterPro" id="IPR026893">
    <property type="entry name" value="Tyr/Ser_Pase_IphP-type"/>
</dbReference>
<keyword evidence="3" id="KW-0614">Plasmid</keyword>
<gene>
    <name evidence="3" type="ORF">pSinB_049</name>
</gene>
<dbReference type="Gene3D" id="3.90.190.10">
    <property type="entry name" value="Protein tyrosine phosphatase superfamily"/>
    <property type="match status" value="1"/>
</dbReference>
<dbReference type="AlphaFoldDB" id="A0A142BPA7"/>
<accession>A0A142BPA7</accession>
<dbReference type="SUPFAM" id="SSF52799">
    <property type="entry name" value="(Phosphotyrosine protein) phosphatases II"/>
    <property type="match status" value="1"/>
</dbReference>
<dbReference type="EMBL" id="KU140623">
    <property type="protein sequence ID" value="AMP34915.1"/>
    <property type="molecule type" value="Genomic_DNA"/>
</dbReference>
<organism evidence="3">
    <name type="scientific">Sinorhizobium sp. M14</name>
    <dbReference type="NCBI Taxonomy" id="430451"/>
    <lineage>
        <taxon>Bacteria</taxon>
        <taxon>Pseudomonadati</taxon>
        <taxon>Pseudomonadota</taxon>
        <taxon>Alphaproteobacteria</taxon>
        <taxon>Hyphomicrobiales</taxon>
        <taxon>Rhizobiaceae</taxon>
        <taxon>Sinorhizobium/Ensifer group</taxon>
        <taxon>Sinorhizobium</taxon>
    </lineage>
</organism>
<feature type="signal peptide" evidence="2">
    <location>
        <begin position="1"/>
        <end position="28"/>
    </location>
</feature>
<feature type="chain" id="PRO_5007493418" evidence="2">
    <location>
        <begin position="29"/>
        <end position="297"/>
    </location>
</feature>
<dbReference type="PANTHER" id="PTHR31126:SF1">
    <property type="entry name" value="TYROSINE SPECIFIC PROTEIN PHOSPHATASES DOMAIN-CONTAINING PROTEIN"/>
    <property type="match status" value="1"/>
</dbReference>
<dbReference type="PANTHER" id="PTHR31126">
    <property type="entry name" value="TYROSINE-PROTEIN PHOSPHATASE"/>
    <property type="match status" value="1"/>
</dbReference>
<name>A0A142BPA7_9HYPH</name>
<evidence type="ECO:0000256" key="1">
    <source>
        <dbReference type="ARBA" id="ARBA00009580"/>
    </source>
</evidence>
<proteinExistence type="inferred from homology"/>
<dbReference type="PROSITE" id="PS51318">
    <property type="entry name" value="TAT"/>
    <property type="match status" value="1"/>
</dbReference>
<dbReference type="InterPro" id="IPR029021">
    <property type="entry name" value="Prot-tyrosine_phosphatase-like"/>
</dbReference>
<dbReference type="GO" id="GO:0004721">
    <property type="term" value="F:phosphoprotein phosphatase activity"/>
    <property type="evidence" value="ECO:0007669"/>
    <property type="project" value="InterPro"/>
</dbReference>
<sequence>MKVYLSRRAAITVAALAILLAVAPRANADEAAPRSPGQSLGIVSVPNLRDVGGYATGDGRVVRMGLLYRSDQLNPISPDDLKKIVALGLNTDFDLRTADERSARPDKLPAGITNVWLNVLADADQSSLARLEKLLLDPKQANAALGGGKAEAMFEQAYRDFVSLPSAKTAYRRLFLSLGESDNPSLFHCTTGKDRTGWAAAALLSLLGVPRDKVMEDFLRSNDYILPAYKKTIDAFVAAGGDEEIMTALLGVKSDYLQASFDEVQSKYGSIDLYFSEGLGIDAKGQTALRNFYLAKQ</sequence>
<evidence type="ECO:0000256" key="2">
    <source>
        <dbReference type="SAM" id="SignalP"/>
    </source>
</evidence>
<geneLocation type="plasmid" evidence="3">
    <name>pSinB</name>
</geneLocation>
<comment type="similarity">
    <text evidence="1">Belongs to the protein-tyrosine phosphatase family.</text>
</comment>
<dbReference type="Pfam" id="PF13350">
    <property type="entry name" value="Y_phosphatase3"/>
    <property type="match status" value="1"/>
</dbReference>
<protein>
    <submittedName>
        <fullName evidence="3">Tyrosine/serine phosphatase</fullName>
    </submittedName>
</protein>
<dbReference type="PROSITE" id="PS00383">
    <property type="entry name" value="TYR_PHOSPHATASE_1"/>
    <property type="match status" value="1"/>
</dbReference>
<dbReference type="InterPro" id="IPR006311">
    <property type="entry name" value="TAT_signal"/>
</dbReference>
<dbReference type="InterPro" id="IPR016130">
    <property type="entry name" value="Tyr_Pase_AS"/>
</dbReference>